<keyword evidence="3" id="KW-1185">Reference proteome</keyword>
<organism evidence="2 3">
    <name type="scientific">Parapedobacter defluvii</name>
    <dbReference type="NCBI Taxonomy" id="2045106"/>
    <lineage>
        <taxon>Bacteria</taxon>
        <taxon>Pseudomonadati</taxon>
        <taxon>Bacteroidota</taxon>
        <taxon>Sphingobacteriia</taxon>
        <taxon>Sphingobacteriales</taxon>
        <taxon>Sphingobacteriaceae</taxon>
        <taxon>Parapedobacter</taxon>
    </lineage>
</organism>
<evidence type="ECO:0000256" key="1">
    <source>
        <dbReference type="SAM" id="SignalP"/>
    </source>
</evidence>
<feature type="chain" id="PRO_5045790881" description="DUF4843 domain-containing protein" evidence="1">
    <location>
        <begin position="28"/>
        <end position="229"/>
    </location>
</feature>
<evidence type="ECO:0000313" key="2">
    <source>
        <dbReference type="EMBL" id="GGC47226.1"/>
    </source>
</evidence>
<evidence type="ECO:0008006" key="4">
    <source>
        <dbReference type="Google" id="ProtNLM"/>
    </source>
</evidence>
<gene>
    <name evidence="2" type="ORF">GCM10011386_44200</name>
</gene>
<dbReference type="Proteomes" id="UP000597338">
    <property type="component" value="Unassembled WGS sequence"/>
</dbReference>
<accession>A0ABQ1MUV5</accession>
<dbReference type="EMBL" id="BMIK01000026">
    <property type="protein sequence ID" value="GGC47226.1"/>
    <property type="molecule type" value="Genomic_DNA"/>
</dbReference>
<dbReference type="PROSITE" id="PS51257">
    <property type="entry name" value="PROKAR_LIPOPROTEIN"/>
    <property type="match status" value="1"/>
</dbReference>
<feature type="signal peptide" evidence="1">
    <location>
        <begin position="1"/>
        <end position="27"/>
    </location>
</feature>
<protein>
    <recommendedName>
        <fullName evidence="4">DUF4843 domain-containing protein</fullName>
    </recommendedName>
</protein>
<keyword evidence="1" id="KW-0732">Signal</keyword>
<evidence type="ECO:0000313" key="3">
    <source>
        <dbReference type="Proteomes" id="UP000597338"/>
    </source>
</evidence>
<comment type="caution">
    <text evidence="2">The sequence shown here is derived from an EMBL/GenBank/DDBJ whole genome shotgun (WGS) entry which is preliminary data.</text>
</comment>
<dbReference type="RefSeq" id="WP_188753653.1">
    <property type="nucleotide sequence ID" value="NZ_BMIK01000026.1"/>
</dbReference>
<reference evidence="3" key="1">
    <citation type="journal article" date="2019" name="Int. J. Syst. Evol. Microbiol.">
        <title>The Global Catalogue of Microorganisms (GCM) 10K type strain sequencing project: providing services to taxonomists for standard genome sequencing and annotation.</title>
        <authorList>
            <consortium name="The Broad Institute Genomics Platform"/>
            <consortium name="The Broad Institute Genome Sequencing Center for Infectious Disease"/>
            <person name="Wu L."/>
            <person name="Ma J."/>
        </authorList>
    </citation>
    <scope>NUCLEOTIDE SEQUENCE [LARGE SCALE GENOMIC DNA]</scope>
    <source>
        <strain evidence="3">CGMCC 1.15342</strain>
    </source>
</reference>
<name>A0ABQ1MUV5_9SPHI</name>
<proteinExistence type="predicted"/>
<sequence length="229" mass="25207">MKLNPAKSRFSLLFIALFTLVVSCVKHETPDPDMQFPFSVKATAVASKGNVRLFTQGGEVTDESVIARFIADAEGFNAKFEVAPTDIVTFHTDSTAEFKALTGVIKVAVPTSNKLAFRYPFTLDKIQPSMWQPLLDHQLIAKTNITHTVPTATGFTHVGEVVQIASGDYQSFELPATVYKLSRWVGQGDAGASSYINSGVFSPFNEDFLETLRPRDTIAYQEGSLRFTK</sequence>